<keyword evidence="4 11" id="KW-0032">Aminotransferase</keyword>
<feature type="modified residue" description="N6-(pyridoxal phosphate)lysine" evidence="11">
    <location>
        <position position="198"/>
    </location>
</feature>
<feature type="binding site" evidence="11">
    <location>
        <position position="99"/>
    </location>
    <ligand>
        <name>pyridoxal 5'-phosphate</name>
        <dbReference type="ChEBI" id="CHEBI:597326"/>
    </ligand>
</feature>
<sequence length="366" mass="40448">MVYNFAAGPAVLPQEVLKKAQAELLNYAGSGMSVMELSHRGAEFSMILEQAEANLRDLMRIPDDYKVLFLQGGASLQFSMLAMNLVLGKKAYYLVSGSFGKKAYSEAVKLSKTLNFEPILLASSEDEHFAELAKFEPLMIDPEASYVHVTMNNTIEGTTIYELPETNGVPLVADMSSDILAVDYDVSRFALIYAGAQKNMGPAGMTVVIVREDFLPQDEVLSSMLDYRILAEHQSLYNTPPAFSIYMSGLVFEWAKAEGGVKALEARNCEKARLLYDTIDASSFYNNPVKFKAERSICNVPFRTPTAELDTAFIKEAEVAGFKNLAGHRSVGGMRASIYNAFPKEGVEALVDFMKAFEEKHHDLSD</sequence>
<name>A0A2R5HJH6_9LACT</name>
<dbReference type="FunFam" id="3.90.1150.10:FF:000006">
    <property type="entry name" value="Phosphoserine aminotransferase"/>
    <property type="match status" value="1"/>
</dbReference>
<keyword evidence="11" id="KW-0963">Cytoplasm</keyword>
<dbReference type="AlphaFoldDB" id="A0A2R5HJH6"/>
<dbReference type="SUPFAM" id="SSF53383">
    <property type="entry name" value="PLP-dependent transferases"/>
    <property type="match status" value="1"/>
</dbReference>
<keyword evidence="6 11" id="KW-0808">Transferase</keyword>
<dbReference type="GO" id="GO:0004648">
    <property type="term" value="F:O-phospho-L-serine:2-oxoglutarate aminotransferase activity"/>
    <property type="evidence" value="ECO:0007669"/>
    <property type="project" value="UniProtKB-UniRule"/>
</dbReference>
<protein>
    <recommendedName>
        <fullName evidence="11">Phosphoserine aminotransferase</fullName>
        <ecNumber evidence="11">2.6.1.52</ecNumber>
    </recommendedName>
    <alternativeName>
        <fullName evidence="11">Phosphohydroxythreonine aminotransferase</fullName>
        <shortName evidence="11">PSAT</shortName>
    </alternativeName>
</protein>
<dbReference type="InterPro" id="IPR015424">
    <property type="entry name" value="PyrdxlP-dep_Trfase"/>
</dbReference>
<comment type="catalytic activity">
    <reaction evidence="9 11">
        <text>4-(phosphooxy)-L-threonine + 2-oxoglutarate = (R)-3-hydroxy-2-oxo-4-phosphooxybutanoate + L-glutamate</text>
        <dbReference type="Rhea" id="RHEA:16573"/>
        <dbReference type="ChEBI" id="CHEBI:16810"/>
        <dbReference type="ChEBI" id="CHEBI:29985"/>
        <dbReference type="ChEBI" id="CHEBI:58452"/>
        <dbReference type="ChEBI" id="CHEBI:58538"/>
        <dbReference type="EC" id="2.6.1.52"/>
    </reaction>
</comment>
<comment type="subcellular location">
    <subcellularLocation>
        <location evidence="11">Cytoplasm</location>
    </subcellularLocation>
</comment>
<feature type="binding site" evidence="11">
    <location>
        <position position="40"/>
    </location>
    <ligand>
        <name>L-glutamate</name>
        <dbReference type="ChEBI" id="CHEBI:29985"/>
    </ligand>
</feature>
<gene>
    <name evidence="11 13" type="primary">serC</name>
    <name evidence="13" type="ORF">NtB2_00874</name>
</gene>
<dbReference type="NCBIfam" id="TIGR01364">
    <property type="entry name" value="serC_1"/>
    <property type="match status" value="1"/>
</dbReference>
<evidence type="ECO:0000256" key="6">
    <source>
        <dbReference type="ARBA" id="ARBA00022679"/>
    </source>
</evidence>
<evidence type="ECO:0000256" key="4">
    <source>
        <dbReference type="ARBA" id="ARBA00022576"/>
    </source>
</evidence>
<comment type="caution">
    <text evidence="13">The sequence shown here is derived from an EMBL/GenBank/DDBJ whole genome shotgun (WGS) entry which is preliminary data.</text>
</comment>
<dbReference type="InterPro" id="IPR015421">
    <property type="entry name" value="PyrdxlP-dep_Trfase_major"/>
</dbReference>
<dbReference type="PANTHER" id="PTHR43247:SF1">
    <property type="entry name" value="PHOSPHOSERINE AMINOTRANSFERASE"/>
    <property type="match status" value="1"/>
</dbReference>
<dbReference type="InterPro" id="IPR000192">
    <property type="entry name" value="Aminotrans_V_dom"/>
</dbReference>
<dbReference type="InterPro" id="IPR022278">
    <property type="entry name" value="Pser_aminoTfrase"/>
</dbReference>
<dbReference type="EC" id="2.6.1.52" evidence="11"/>
<comment type="caution">
    <text evidence="11">Lacks conserved residue(s) required for the propagation of feature annotation.</text>
</comment>
<evidence type="ECO:0000256" key="8">
    <source>
        <dbReference type="ARBA" id="ARBA00023299"/>
    </source>
</evidence>
<evidence type="ECO:0000256" key="2">
    <source>
        <dbReference type="ARBA" id="ARBA00005099"/>
    </source>
</evidence>
<feature type="domain" description="Aminotransferase class V" evidence="12">
    <location>
        <begin position="2"/>
        <end position="350"/>
    </location>
</feature>
<evidence type="ECO:0000256" key="9">
    <source>
        <dbReference type="ARBA" id="ARBA00047630"/>
    </source>
</evidence>
<comment type="cofactor">
    <cofactor evidence="11">
        <name>pyridoxal 5'-phosphate</name>
        <dbReference type="ChEBI" id="CHEBI:597326"/>
    </cofactor>
    <text evidence="11">Binds 1 pyridoxal phosphate per subunit.</text>
</comment>
<keyword evidence="14" id="KW-1185">Reference proteome</keyword>
<dbReference type="UniPathway" id="UPA00135">
    <property type="reaction ID" value="UER00197"/>
</dbReference>
<dbReference type="PIRSF" id="PIRSF000525">
    <property type="entry name" value="SerC"/>
    <property type="match status" value="1"/>
</dbReference>
<proteinExistence type="inferred from homology"/>
<keyword evidence="8 11" id="KW-0718">Serine biosynthesis</keyword>
<keyword evidence="5 11" id="KW-0028">Amino-acid biosynthesis</keyword>
<feature type="binding site" evidence="11">
    <location>
        <begin position="238"/>
        <end position="239"/>
    </location>
    <ligand>
        <name>pyridoxal 5'-phosphate</name>
        <dbReference type="ChEBI" id="CHEBI:597326"/>
    </ligand>
</feature>
<dbReference type="InterPro" id="IPR015422">
    <property type="entry name" value="PyrdxlP-dep_Trfase_small"/>
</dbReference>
<dbReference type="HAMAP" id="MF_00160">
    <property type="entry name" value="SerC_aminotrans_5"/>
    <property type="match status" value="1"/>
</dbReference>
<comment type="pathway">
    <text evidence="2 11">Amino-acid biosynthesis; L-serine biosynthesis; L-serine from 3-phospho-D-glycerate: step 2/3.</text>
</comment>
<dbReference type="GO" id="GO:0006564">
    <property type="term" value="P:L-serine biosynthetic process"/>
    <property type="evidence" value="ECO:0007669"/>
    <property type="project" value="UniProtKB-UniRule"/>
</dbReference>
<evidence type="ECO:0000256" key="3">
    <source>
        <dbReference type="ARBA" id="ARBA00006904"/>
    </source>
</evidence>
<comment type="catalytic activity">
    <reaction evidence="10 11">
        <text>O-phospho-L-serine + 2-oxoglutarate = 3-phosphooxypyruvate + L-glutamate</text>
        <dbReference type="Rhea" id="RHEA:14329"/>
        <dbReference type="ChEBI" id="CHEBI:16810"/>
        <dbReference type="ChEBI" id="CHEBI:18110"/>
        <dbReference type="ChEBI" id="CHEBI:29985"/>
        <dbReference type="ChEBI" id="CHEBI:57524"/>
        <dbReference type="EC" id="2.6.1.52"/>
    </reaction>
</comment>
<comment type="similarity">
    <text evidence="3 11">Belongs to the class-V pyridoxal-phosphate-dependent aminotransferase family. SerC subfamily.</text>
</comment>
<comment type="function">
    <text evidence="1 11">Catalyzes the reversible conversion of 3-phosphohydroxypyruvate to phosphoserine and of 3-hydroxy-2-oxo-4-phosphonooxybutanoate to phosphohydroxythreonine.</text>
</comment>
<evidence type="ECO:0000256" key="11">
    <source>
        <dbReference type="HAMAP-Rule" id="MF_00160"/>
    </source>
</evidence>
<keyword evidence="7 11" id="KW-0663">Pyridoxal phosphate</keyword>
<feature type="binding site" evidence="11">
    <location>
        <position position="154"/>
    </location>
    <ligand>
        <name>pyridoxal 5'-phosphate</name>
        <dbReference type="ChEBI" id="CHEBI:597326"/>
    </ligand>
</feature>
<feature type="binding site" evidence="11">
    <location>
        <position position="197"/>
    </location>
    <ligand>
        <name>pyridoxal 5'-phosphate</name>
        <dbReference type="ChEBI" id="CHEBI:597326"/>
    </ligand>
</feature>
<comment type="subunit">
    <text evidence="11">Homodimer.</text>
</comment>
<organism evidence="13 14">
    <name type="scientific">Lactococcus termiticola</name>
    <dbReference type="NCBI Taxonomy" id="2169526"/>
    <lineage>
        <taxon>Bacteria</taxon>
        <taxon>Bacillati</taxon>
        <taxon>Bacillota</taxon>
        <taxon>Bacilli</taxon>
        <taxon>Lactobacillales</taxon>
        <taxon>Streptococcaceae</taxon>
        <taxon>Lactococcus</taxon>
    </lineage>
</organism>
<reference evidence="13 14" key="1">
    <citation type="journal article" date="2018" name="Genome Announc.">
        <title>Draft Genome Sequence of Lactococcus sp. Strain NtB2 (JCM 32569), Isolated from the Gut of the Higher Termite Nasutitermes takasagoensis.</title>
        <authorList>
            <person name="Noda S."/>
            <person name="Aihara C."/>
            <person name="Yuki M."/>
            <person name="Ohkuma M."/>
        </authorList>
    </citation>
    <scope>NUCLEOTIDE SEQUENCE [LARGE SCALE GENOMIC DNA]</scope>
    <source>
        <strain evidence="13 14">NtB2</strain>
    </source>
</reference>
<feature type="binding site" evidence="11">
    <location>
        <position position="174"/>
    </location>
    <ligand>
        <name>pyridoxal 5'-phosphate</name>
        <dbReference type="ChEBI" id="CHEBI:597326"/>
    </ligand>
</feature>
<dbReference type="Pfam" id="PF00266">
    <property type="entry name" value="Aminotran_5"/>
    <property type="match status" value="1"/>
</dbReference>
<dbReference type="GO" id="GO:0005737">
    <property type="term" value="C:cytoplasm"/>
    <property type="evidence" value="ECO:0007669"/>
    <property type="project" value="UniProtKB-SubCell"/>
</dbReference>
<dbReference type="EMBL" id="BFFO01000004">
    <property type="protein sequence ID" value="GBG96750.1"/>
    <property type="molecule type" value="Genomic_DNA"/>
</dbReference>
<evidence type="ECO:0000256" key="7">
    <source>
        <dbReference type="ARBA" id="ARBA00022898"/>
    </source>
</evidence>
<evidence type="ECO:0000259" key="12">
    <source>
        <dbReference type="Pfam" id="PF00266"/>
    </source>
</evidence>
<dbReference type="PANTHER" id="PTHR43247">
    <property type="entry name" value="PHOSPHOSERINE AMINOTRANSFERASE"/>
    <property type="match status" value="1"/>
</dbReference>
<feature type="binding site" evidence="11">
    <location>
        <begin position="74"/>
        <end position="75"/>
    </location>
    <ligand>
        <name>pyridoxal 5'-phosphate</name>
        <dbReference type="ChEBI" id="CHEBI:597326"/>
    </ligand>
</feature>
<evidence type="ECO:0000256" key="10">
    <source>
        <dbReference type="ARBA" id="ARBA00049007"/>
    </source>
</evidence>
<dbReference type="FunFam" id="3.40.640.10:FF:000010">
    <property type="entry name" value="Phosphoserine aminotransferase"/>
    <property type="match status" value="1"/>
</dbReference>
<evidence type="ECO:0000313" key="13">
    <source>
        <dbReference type="EMBL" id="GBG96750.1"/>
    </source>
</evidence>
<dbReference type="Gene3D" id="3.90.1150.10">
    <property type="entry name" value="Aspartate Aminotransferase, domain 1"/>
    <property type="match status" value="1"/>
</dbReference>
<dbReference type="GO" id="GO:0030170">
    <property type="term" value="F:pyridoxal phosphate binding"/>
    <property type="evidence" value="ECO:0007669"/>
    <property type="project" value="UniProtKB-UniRule"/>
</dbReference>
<dbReference type="Gene3D" id="3.40.640.10">
    <property type="entry name" value="Type I PLP-dependent aspartate aminotransferase-like (Major domain)"/>
    <property type="match status" value="1"/>
</dbReference>
<accession>A0A2R5HJH6</accession>
<evidence type="ECO:0000313" key="14">
    <source>
        <dbReference type="Proteomes" id="UP000245021"/>
    </source>
</evidence>
<dbReference type="NCBIfam" id="NF003764">
    <property type="entry name" value="PRK05355.1"/>
    <property type="match status" value="1"/>
</dbReference>
<dbReference type="Proteomes" id="UP000245021">
    <property type="component" value="Unassembled WGS sequence"/>
</dbReference>
<evidence type="ECO:0000256" key="5">
    <source>
        <dbReference type="ARBA" id="ARBA00022605"/>
    </source>
</evidence>
<evidence type="ECO:0000256" key="1">
    <source>
        <dbReference type="ARBA" id="ARBA00003483"/>
    </source>
</evidence>